<proteinExistence type="predicted"/>
<comment type="caution">
    <text evidence="1">The sequence shown here is derived from an EMBL/GenBank/DDBJ whole genome shotgun (WGS) entry which is preliminary data.</text>
</comment>
<organism evidence="1">
    <name type="scientific">bioreactor metagenome</name>
    <dbReference type="NCBI Taxonomy" id="1076179"/>
    <lineage>
        <taxon>unclassified sequences</taxon>
        <taxon>metagenomes</taxon>
        <taxon>ecological metagenomes</taxon>
    </lineage>
</organism>
<sequence length="308" mass="34897">MVYERPEFLSSVIGGDGRVWFWETDEYISLPENILARHSGYWGWQGDQWIETPSVYSPEEATFRQQYGKLYGKIEPLGFGFFRVENASHPIMEGIVNSKNQEIVPRGSTDSIEVVYTDTSIFFVVGEDTQGIYDGRSVINSSGVKILTHVHMVDFAGGEAIHYFQHDANGNSMYGLIDTSGTHIAPLSYTYLTSQDPYNGIKALYFELLDPGYANTRIYTAGNLQERADVTDLKKELAIAQELYQKVGAIWDPDYKGRDYNEMAKYIARAQSILVLEKPTWMDVSVTEIWLGLMSATLQTVVDNWNSR</sequence>
<name>A0A645DQZ8_9ZZZZ</name>
<dbReference type="EMBL" id="VSSQ01038714">
    <property type="protein sequence ID" value="MPM91685.1"/>
    <property type="molecule type" value="Genomic_DNA"/>
</dbReference>
<evidence type="ECO:0000313" key="1">
    <source>
        <dbReference type="EMBL" id="MPM91685.1"/>
    </source>
</evidence>
<gene>
    <name evidence="1" type="ORF">SDC9_138817</name>
</gene>
<reference evidence="1" key="1">
    <citation type="submission" date="2019-08" db="EMBL/GenBank/DDBJ databases">
        <authorList>
            <person name="Kucharzyk K."/>
            <person name="Murdoch R.W."/>
            <person name="Higgins S."/>
            <person name="Loffler F."/>
        </authorList>
    </citation>
    <scope>NUCLEOTIDE SEQUENCE</scope>
</reference>
<accession>A0A645DQZ8</accession>
<dbReference type="AlphaFoldDB" id="A0A645DQZ8"/>
<protein>
    <submittedName>
        <fullName evidence="1">Uncharacterized protein</fullName>
    </submittedName>
</protein>